<protein>
    <submittedName>
        <fullName evidence="1">Uncharacterized protein</fullName>
    </submittedName>
</protein>
<sequence>MGSAIKKIFGFGSKKGVSPFGSSINLVRDSGHGINFQPRYHIRDKDLRKIHKAAIVGNVAKVQHVLFGKNGLNDRDKMKRTALHLACANGHSVVVTLLLERKCLLNLCDNENRTVLMKALECQEEECATLLLEHGADPNVTDISGNTALLYAVFCQNISLAAKLLSCNANIEARNKAQRRSPHLLLNRPGLSGDQVRQKFEQIVYSFHTSPFPINPLSHSFADGCWPCYQLRVRRTGSD</sequence>
<reference evidence="1" key="1">
    <citation type="submission" date="2022-03" db="EMBL/GenBank/DDBJ databases">
        <title>Genomic analyses of argali, domestic sheep and their hybrids provide insights into chromosomal evolution, heterosis and genetic basis of agronomic traits.</title>
        <authorList>
            <person name="Li M."/>
        </authorList>
    </citation>
    <scope>NUCLEOTIDE SEQUENCE</scope>
    <source>
        <strain evidence="1">F1 hybrid</strain>
    </source>
</reference>
<evidence type="ECO:0000313" key="2">
    <source>
        <dbReference type="Proteomes" id="UP001057279"/>
    </source>
</evidence>
<organism evidence="1 2">
    <name type="scientific">Ovis ammon polii x Ovis aries</name>
    <dbReference type="NCBI Taxonomy" id="2918886"/>
    <lineage>
        <taxon>Eukaryota</taxon>
        <taxon>Metazoa</taxon>
        <taxon>Chordata</taxon>
        <taxon>Craniata</taxon>
        <taxon>Vertebrata</taxon>
        <taxon>Euteleostomi</taxon>
        <taxon>Mammalia</taxon>
        <taxon>Eutheria</taxon>
        <taxon>Laurasiatheria</taxon>
        <taxon>Artiodactyla</taxon>
        <taxon>Ruminantia</taxon>
        <taxon>Pecora</taxon>
        <taxon>Bovidae</taxon>
        <taxon>Caprinae</taxon>
        <taxon>Ovis</taxon>
    </lineage>
</organism>
<dbReference type="Proteomes" id="UP001057279">
    <property type="component" value="Linkage Group LG17"/>
</dbReference>
<name>A0ACB9UFK4_9CETA</name>
<keyword evidence="2" id="KW-1185">Reference proteome</keyword>
<gene>
    <name evidence="1" type="ORF">MJG53_014179</name>
</gene>
<proteinExistence type="predicted"/>
<dbReference type="EMBL" id="CM043042">
    <property type="protein sequence ID" value="KAI4568561.1"/>
    <property type="molecule type" value="Genomic_DNA"/>
</dbReference>
<accession>A0ACB9UFK4</accession>
<comment type="caution">
    <text evidence="1">The sequence shown here is derived from an EMBL/GenBank/DDBJ whole genome shotgun (WGS) entry which is preliminary data.</text>
</comment>
<evidence type="ECO:0000313" key="1">
    <source>
        <dbReference type="EMBL" id="KAI4568561.1"/>
    </source>
</evidence>